<evidence type="ECO:0000313" key="2">
    <source>
        <dbReference type="Proteomes" id="UP000257109"/>
    </source>
</evidence>
<dbReference type="Proteomes" id="UP000257109">
    <property type="component" value="Unassembled WGS sequence"/>
</dbReference>
<dbReference type="EMBL" id="QJKJ01006876">
    <property type="protein sequence ID" value="RDX85086.1"/>
    <property type="molecule type" value="Genomic_DNA"/>
</dbReference>
<dbReference type="Gene3D" id="3.60.10.10">
    <property type="entry name" value="Endonuclease/exonuclease/phosphatase"/>
    <property type="match status" value="1"/>
</dbReference>
<feature type="non-terminal residue" evidence="1">
    <location>
        <position position="1"/>
    </location>
</feature>
<name>A0A371G3D8_MUCPR</name>
<evidence type="ECO:0000313" key="1">
    <source>
        <dbReference type="EMBL" id="RDX85086.1"/>
    </source>
</evidence>
<dbReference type="PANTHER" id="PTHR33710:SF71">
    <property type="entry name" value="ENDONUCLEASE_EXONUCLEASE_PHOSPHATASE DOMAIN-CONTAINING PROTEIN"/>
    <property type="match status" value="1"/>
</dbReference>
<keyword evidence="2" id="KW-1185">Reference proteome</keyword>
<proteinExistence type="predicted"/>
<gene>
    <name evidence="1" type="ORF">CR513_33772</name>
</gene>
<dbReference type="InterPro" id="IPR036691">
    <property type="entry name" value="Endo/exonu/phosph_ase_sf"/>
</dbReference>
<evidence type="ECO:0008006" key="3">
    <source>
        <dbReference type="Google" id="ProtNLM"/>
    </source>
</evidence>
<dbReference type="PANTHER" id="PTHR33710">
    <property type="entry name" value="BNAC02G09200D PROTEIN"/>
    <property type="match status" value="1"/>
</dbReference>
<accession>A0A371G3D8</accession>
<dbReference type="AlphaFoldDB" id="A0A371G3D8"/>
<dbReference type="OrthoDB" id="1434973at2759"/>
<sequence length="428" mass="49665">MVVDQLQVLLPSNTHQNIRGAMGKIVPCLIRNLILKYHIDLLALLETRIGDESKAFCTFVVYGSPNPDIREGLWHELCHFSETIQHPWVVISDFNVYLHHLKKSSGVNRNHVCMERFQNCLSFCQLNYLGFKGPPFTLEGKGVKERVDRRVRNLSWQLAFPYALIIHLPSLKSNNKAFSKKILTNQDIINLFRFLASWLADVSFQDSWGHANVWVEVVSKFHENVDIWKKKLALAICSIERDEFLPNLKEKIDTCNICKKIFGKSMSQYYPKRNCIDCNTRFYHTSTIVRRKRNKIEALLDQRGGMILDQEVLKDIAKNHFQDLYKEEGEFPIIEECALEEVEKPSNDEIRSTIFSIDSFKAPKPDGLYLIFFQENWPTVGSFFCDTVRICYYEPDRIQEINSILLVLIPKCDAPTSLINFVLSIFAM</sequence>
<dbReference type="STRING" id="157652.A0A371G3D8"/>
<reference evidence="1" key="1">
    <citation type="submission" date="2018-05" db="EMBL/GenBank/DDBJ databases">
        <title>Draft genome of Mucuna pruriens seed.</title>
        <authorList>
            <person name="Nnadi N.E."/>
            <person name="Vos R."/>
            <person name="Hasami M.H."/>
            <person name="Devisetty U.K."/>
            <person name="Aguiy J.C."/>
        </authorList>
    </citation>
    <scope>NUCLEOTIDE SEQUENCE [LARGE SCALE GENOMIC DNA]</scope>
    <source>
        <strain evidence="1">JCA_2017</strain>
    </source>
</reference>
<protein>
    <recommendedName>
        <fullName evidence="3">Endonuclease/exonuclease/phosphatase domain-containing protein</fullName>
    </recommendedName>
</protein>
<comment type="caution">
    <text evidence="1">The sequence shown here is derived from an EMBL/GenBank/DDBJ whole genome shotgun (WGS) entry which is preliminary data.</text>
</comment>
<dbReference type="SUPFAM" id="SSF56219">
    <property type="entry name" value="DNase I-like"/>
    <property type="match status" value="1"/>
</dbReference>
<organism evidence="1 2">
    <name type="scientific">Mucuna pruriens</name>
    <name type="common">Velvet bean</name>
    <name type="synonym">Dolichos pruriens</name>
    <dbReference type="NCBI Taxonomy" id="157652"/>
    <lineage>
        <taxon>Eukaryota</taxon>
        <taxon>Viridiplantae</taxon>
        <taxon>Streptophyta</taxon>
        <taxon>Embryophyta</taxon>
        <taxon>Tracheophyta</taxon>
        <taxon>Spermatophyta</taxon>
        <taxon>Magnoliopsida</taxon>
        <taxon>eudicotyledons</taxon>
        <taxon>Gunneridae</taxon>
        <taxon>Pentapetalae</taxon>
        <taxon>rosids</taxon>
        <taxon>fabids</taxon>
        <taxon>Fabales</taxon>
        <taxon>Fabaceae</taxon>
        <taxon>Papilionoideae</taxon>
        <taxon>50 kb inversion clade</taxon>
        <taxon>NPAAA clade</taxon>
        <taxon>indigoferoid/millettioid clade</taxon>
        <taxon>Phaseoleae</taxon>
        <taxon>Mucuna</taxon>
    </lineage>
</organism>